<dbReference type="AlphaFoldDB" id="K1Q2T5"/>
<name>K1Q2T5_MAGGI</name>
<dbReference type="InParanoid" id="K1Q2T5"/>
<proteinExistence type="predicted"/>
<protein>
    <submittedName>
        <fullName evidence="1">Uncharacterized protein</fullName>
    </submittedName>
</protein>
<sequence length="140" mass="15891">MEDSVPDNPVKRWSYPLYHNKINNNMTAVSQDNSRFNMLVVRTVAMSSVVILVLAYVGITVSQETNKPDVADKIADCRTICGDTFYNCLIIDCQSDSVLCDKRCTVSFRECYSGCETFRLDKEPSTSFTENEEPYKSNDE</sequence>
<gene>
    <name evidence="1" type="ORF">CGI_10010660</name>
</gene>
<evidence type="ECO:0000313" key="1">
    <source>
        <dbReference type="EMBL" id="EKC28248.1"/>
    </source>
</evidence>
<dbReference type="HOGENOM" id="CLU_1837015_0_0_1"/>
<reference evidence="1" key="1">
    <citation type="journal article" date="2012" name="Nature">
        <title>The oyster genome reveals stress adaptation and complexity of shell formation.</title>
        <authorList>
            <person name="Zhang G."/>
            <person name="Fang X."/>
            <person name="Guo X."/>
            <person name="Li L."/>
            <person name="Luo R."/>
            <person name="Xu F."/>
            <person name="Yang P."/>
            <person name="Zhang L."/>
            <person name="Wang X."/>
            <person name="Qi H."/>
            <person name="Xiong Z."/>
            <person name="Que H."/>
            <person name="Xie Y."/>
            <person name="Holland P.W."/>
            <person name="Paps J."/>
            <person name="Zhu Y."/>
            <person name="Wu F."/>
            <person name="Chen Y."/>
            <person name="Wang J."/>
            <person name="Peng C."/>
            <person name="Meng J."/>
            <person name="Yang L."/>
            <person name="Liu J."/>
            <person name="Wen B."/>
            <person name="Zhang N."/>
            <person name="Huang Z."/>
            <person name="Zhu Q."/>
            <person name="Feng Y."/>
            <person name="Mount A."/>
            <person name="Hedgecock D."/>
            <person name="Xu Z."/>
            <person name="Liu Y."/>
            <person name="Domazet-Loso T."/>
            <person name="Du Y."/>
            <person name="Sun X."/>
            <person name="Zhang S."/>
            <person name="Liu B."/>
            <person name="Cheng P."/>
            <person name="Jiang X."/>
            <person name="Li J."/>
            <person name="Fan D."/>
            <person name="Wang W."/>
            <person name="Fu W."/>
            <person name="Wang T."/>
            <person name="Wang B."/>
            <person name="Zhang J."/>
            <person name="Peng Z."/>
            <person name="Li Y."/>
            <person name="Li N."/>
            <person name="Wang J."/>
            <person name="Chen M."/>
            <person name="He Y."/>
            <person name="Tan F."/>
            <person name="Song X."/>
            <person name="Zheng Q."/>
            <person name="Huang R."/>
            <person name="Yang H."/>
            <person name="Du X."/>
            <person name="Chen L."/>
            <person name="Yang M."/>
            <person name="Gaffney P.M."/>
            <person name="Wang S."/>
            <person name="Luo L."/>
            <person name="She Z."/>
            <person name="Ming Y."/>
            <person name="Huang W."/>
            <person name="Zhang S."/>
            <person name="Huang B."/>
            <person name="Zhang Y."/>
            <person name="Qu T."/>
            <person name="Ni P."/>
            <person name="Miao G."/>
            <person name="Wang J."/>
            <person name="Wang Q."/>
            <person name="Steinberg C.E."/>
            <person name="Wang H."/>
            <person name="Li N."/>
            <person name="Qian L."/>
            <person name="Zhang G."/>
            <person name="Li Y."/>
            <person name="Yang H."/>
            <person name="Liu X."/>
            <person name="Wang J."/>
            <person name="Yin Y."/>
            <person name="Wang J."/>
        </authorList>
    </citation>
    <scope>NUCLEOTIDE SEQUENCE [LARGE SCALE GENOMIC DNA]</scope>
    <source>
        <strain evidence="1">05x7-T-G4-1.051#20</strain>
    </source>
</reference>
<organism evidence="1">
    <name type="scientific">Magallana gigas</name>
    <name type="common">Pacific oyster</name>
    <name type="synonym">Crassostrea gigas</name>
    <dbReference type="NCBI Taxonomy" id="29159"/>
    <lineage>
        <taxon>Eukaryota</taxon>
        <taxon>Metazoa</taxon>
        <taxon>Spiralia</taxon>
        <taxon>Lophotrochozoa</taxon>
        <taxon>Mollusca</taxon>
        <taxon>Bivalvia</taxon>
        <taxon>Autobranchia</taxon>
        <taxon>Pteriomorphia</taxon>
        <taxon>Ostreida</taxon>
        <taxon>Ostreoidea</taxon>
        <taxon>Ostreidae</taxon>
        <taxon>Magallana</taxon>
    </lineage>
</organism>
<dbReference type="EMBL" id="JH816165">
    <property type="protein sequence ID" value="EKC28248.1"/>
    <property type="molecule type" value="Genomic_DNA"/>
</dbReference>
<accession>K1Q2T5</accession>